<evidence type="ECO:0000256" key="2">
    <source>
        <dbReference type="ARBA" id="ARBA00006671"/>
    </source>
</evidence>
<dbReference type="GO" id="GO:0009289">
    <property type="term" value="C:pilus"/>
    <property type="evidence" value="ECO:0007669"/>
    <property type="project" value="UniProtKB-SubCell"/>
</dbReference>
<feature type="signal peptide" evidence="5">
    <location>
        <begin position="1"/>
        <end position="26"/>
    </location>
</feature>
<dbReference type="InterPro" id="IPR050263">
    <property type="entry name" value="Bact_Fimbrial_Adh_Pro"/>
</dbReference>
<protein>
    <submittedName>
        <fullName evidence="7">Fimbrial protein</fullName>
    </submittedName>
</protein>
<sequence length="185" mass="20294">MDFKMKKSLFSLLILSTLALSTQAIAQQIHLGGYNIDIQGRVIDEKLTCVVQDIAPIQLDDAYVDSLLLTPEKRFSVDFSGCTNQARDRKVKVVFGQKNTTHLMNTGSTENDTNARVALLRSTGELVPLNGENSERTFSSEVAGERGSLEFLLKYDRPASIDDAVTAGAFKATLSLDAYVTDDIQ</sequence>
<evidence type="ECO:0000313" key="8">
    <source>
        <dbReference type="Proteomes" id="UP000195540"/>
    </source>
</evidence>
<evidence type="ECO:0000256" key="1">
    <source>
        <dbReference type="ARBA" id="ARBA00004561"/>
    </source>
</evidence>
<comment type="similarity">
    <text evidence="2">Belongs to the fimbrial protein family.</text>
</comment>
<dbReference type="Gene3D" id="2.60.40.1090">
    <property type="entry name" value="Fimbrial-type adhesion domain"/>
    <property type="match status" value="1"/>
</dbReference>
<dbReference type="Pfam" id="PF00419">
    <property type="entry name" value="Fimbrial"/>
    <property type="match status" value="1"/>
</dbReference>
<keyword evidence="4" id="KW-0281">Fimbrium</keyword>
<dbReference type="AlphaFoldDB" id="A0AAN1EVI8"/>
<keyword evidence="3 5" id="KW-0732">Signal</keyword>
<evidence type="ECO:0000256" key="5">
    <source>
        <dbReference type="SAM" id="SignalP"/>
    </source>
</evidence>
<accession>A0AAN1EVI8</accession>
<proteinExistence type="inferred from homology"/>
<dbReference type="EMBL" id="CP021694">
    <property type="protein sequence ID" value="ARX34994.1"/>
    <property type="molecule type" value="Genomic_DNA"/>
</dbReference>
<dbReference type="InterPro" id="IPR008966">
    <property type="entry name" value="Adhesion_dom_sf"/>
</dbReference>
<gene>
    <name evidence="7" type="ORF">AM402_12830</name>
</gene>
<dbReference type="InterPro" id="IPR036937">
    <property type="entry name" value="Adhesion_dom_fimbrial_sf"/>
</dbReference>
<feature type="domain" description="Fimbrial-type adhesion" evidence="6">
    <location>
        <begin position="38"/>
        <end position="176"/>
    </location>
</feature>
<evidence type="ECO:0000259" key="6">
    <source>
        <dbReference type="Pfam" id="PF00419"/>
    </source>
</evidence>
<dbReference type="PANTHER" id="PTHR33420:SF3">
    <property type="entry name" value="FIMBRIAL SUBUNIT ELFA"/>
    <property type="match status" value="1"/>
</dbReference>
<evidence type="ECO:0000313" key="7">
    <source>
        <dbReference type="EMBL" id="ARX34994.1"/>
    </source>
</evidence>
<dbReference type="GO" id="GO:0043709">
    <property type="term" value="P:cell adhesion involved in single-species biofilm formation"/>
    <property type="evidence" value="ECO:0007669"/>
    <property type="project" value="TreeGrafter"/>
</dbReference>
<evidence type="ECO:0000256" key="3">
    <source>
        <dbReference type="ARBA" id="ARBA00022729"/>
    </source>
</evidence>
<reference evidence="7 8" key="1">
    <citation type="submission" date="2017-05" db="EMBL/GenBank/DDBJ databases">
        <title>Whole genome sequencing of Proteus mirabilis AR_0155.</title>
        <authorList>
            <person name="Conlan S."/>
            <person name="Thomas P.J."/>
            <person name="Mullikin J."/>
            <person name="Frank K.M."/>
            <person name="Segre J.A."/>
        </authorList>
    </citation>
    <scope>NUCLEOTIDE SEQUENCE [LARGE SCALE GENOMIC DNA]</scope>
    <source>
        <strain evidence="7 8">AR_0155</strain>
    </source>
</reference>
<evidence type="ECO:0000256" key="4">
    <source>
        <dbReference type="ARBA" id="ARBA00023263"/>
    </source>
</evidence>
<dbReference type="SUPFAM" id="SSF49401">
    <property type="entry name" value="Bacterial adhesins"/>
    <property type="match status" value="1"/>
</dbReference>
<dbReference type="Proteomes" id="UP000195540">
    <property type="component" value="Chromosome"/>
</dbReference>
<name>A0AAN1EVI8_PROMI</name>
<comment type="subcellular location">
    <subcellularLocation>
        <location evidence="1">Fimbrium</location>
    </subcellularLocation>
</comment>
<organism evidence="7 8">
    <name type="scientific">Proteus mirabilis</name>
    <dbReference type="NCBI Taxonomy" id="584"/>
    <lineage>
        <taxon>Bacteria</taxon>
        <taxon>Pseudomonadati</taxon>
        <taxon>Pseudomonadota</taxon>
        <taxon>Gammaproteobacteria</taxon>
        <taxon>Enterobacterales</taxon>
        <taxon>Morganellaceae</taxon>
        <taxon>Proteus</taxon>
    </lineage>
</organism>
<dbReference type="InterPro" id="IPR000259">
    <property type="entry name" value="Adhesion_dom_fimbrial"/>
</dbReference>
<feature type="chain" id="PRO_5042826757" evidence="5">
    <location>
        <begin position="27"/>
        <end position="185"/>
    </location>
</feature>
<dbReference type="PANTHER" id="PTHR33420">
    <property type="entry name" value="FIMBRIAL SUBUNIT ELFA-RELATED"/>
    <property type="match status" value="1"/>
</dbReference>